<gene>
    <name evidence="1" type="ORF">SAMN04488518_1147</name>
</gene>
<keyword evidence="2" id="KW-1185">Reference proteome</keyword>
<evidence type="ECO:0008006" key="3">
    <source>
        <dbReference type="Google" id="ProtNLM"/>
    </source>
</evidence>
<comment type="caution">
    <text evidence="1">The sequence shown here is derived from an EMBL/GenBank/DDBJ whole genome shotgun (WGS) entry which is preliminary data.</text>
</comment>
<dbReference type="Proteomes" id="UP000199598">
    <property type="component" value="Unassembled WGS sequence"/>
</dbReference>
<dbReference type="EMBL" id="FOSK01000014">
    <property type="protein sequence ID" value="SFL01316.1"/>
    <property type="molecule type" value="Genomic_DNA"/>
</dbReference>
<reference evidence="1 2" key="1">
    <citation type="submission" date="2016-10" db="EMBL/GenBank/DDBJ databases">
        <authorList>
            <person name="Varghese N."/>
            <person name="Submissions S."/>
        </authorList>
    </citation>
    <scope>NUCLEOTIDE SEQUENCE [LARGE SCALE GENOMIC DNA]</scope>
    <source>
        <strain evidence="1 2">DSM 16392</strain>
    </source>
</reference>
<evidence type="ECO:0000313" key="1">
    <source>
        <dbReference type="EMBL" id="SFL01316.1"/>
    </source>
</evidence>
<evidence type="ECO:0000313" key="2">
    <source>
        <dbReference type="Proteomes" id="UP000199598"/>
    </source>
</evidence>
<name>A0A1I4EAC1_9HYPH</name>
<sequence>MPKTQFPWQIKKGEPLSYWEVSGLTETPFAGEADTLPDKVNYTYINGFTDVGDLPCRIAFWNDMKGREVPCPHDAQLTETRIQPSQSVLDFSGFWFCPTHLQRVLRCVVNAPAAGNYQFRVRTAGGVRVWANGKLGFAFEPLVRNKPQESVETLALSEGANEILVHLEDIAERDTVYSLELIYEGSEATEADLQVGLSASYDAEALKAAEAFISSVQPDKLYYSEGHVELQFDGALPEDSQIHVETLPLLKPTLAGSKNAYTLPKGSNRLIGPCVDELAPATNLVRVTLVTQGLGVAREVGVVCLKDLQQGSGTTLEERRAELLASSAQTDGSHLSHALAKLHEGTDLEIAEKLLLEALSKISRREDCADFAFLPLLWIWKDHAWTKLSEQTWRRVRSTILGFRYWFDEPGNDAMWFWSENHTLCFHVSQYLAGSMFPEDLFLCSGRYGQLQKQVGYERLLKWFETVERDGLAEWNSIPYYPIDLIGLTALYHLSPDADIRDRSKALMDSIFQMMALHTQSGLPAGTMGRCYDKDIFAGPASELATLCHFAWGSGFVSSGNFASTMIGLSDYTPPEETSAYARVPKGRALETSYTQGHEHAGKLKLYKTADAQLSTVVDHKTGQHGHQQHVQDVMLAGNPYARFWVNHPGETQVWGSGRPSYWSGNGTLPRADQSGPAGLMIFNGAEEEADFTHLYAPLHVCDEHELTGNWLFARVKDGFTAFFAANGIEPLQTGCFAGVEFRSEGRRNAWLTITGSAQTETFAEFKARLLASKISWNVEALTLSAEIEGQGALSLNWEGELTANGERISFENLSPVPRIGLKRLDQSCSTQEAAHV</sequence>
<accession>A0A1I4EAC1</accession>
<organism evidence="1 2">
    <name type="scientific">Pseudovibrio ascidiaceicola</name>
    <dbReference type="NCBI Taxonomy" id="285279"/>
    <lineage>
        <taxon>Bacteria</taxon>
        <taxon>Pseudomonadati</taxon>
        <taxon>Pseudomonadota</taxon>
        <taxon>Alphaproteobacteria</taxon>
        <taxon>Hyphomicrobiales</taxon>
        <taxon>Stappiaceae</taxon>
        <taxon>Pseudovibrio</taxon>
    </lineage>
</organism>
<dbReference type="RefSeq" id="WP_093522866.1">
    <property type="nucleotide sequence ID" value="NZ_FOSK01000014.1"/>
</dbReference>
<protein>
    <recommendedName>
        <fullName evidence="3">PA14 domain-containing protein</fullName>
    </recommendedName>
</protein>
<proteinExistence type="predicted"/>